<comment type="caution">
    <text evidence="2">The sequence shown here is derived from an EMBL/GenBank/DDBJ whole genome shotgun (WGS) entry which is preliminary data.</text>
</comment>
<gene>
    <name evidence="2" type="ORF">AVT10_07160</name>
</gene>
<feature type="domain" description="Flagellar assembly protein FliH/Type III secretion system HrpE" evidence="1">
    <location>
        <begin position="127"/>
        <end position="231"/>
    </location>
</feature>
<dbReference type="InterPro" id="IPR018035">
    <property type="entry name" value="Flagellar_FliH/T3SS_HrpE"/>
</dbReference>
<dbReference type="EMBL" id="LQQO01000061">
    <property type="protein sequence ID" value="KZE08697.1"/>
    <property type="molecule type" value="Genomic_DNA"/>
</dbReference>
<evidence type="ECO:0000313" key="2">
    <source>
        <dbReference type="EMBL" id="KZE08697.1"/>
    </source>
</evidence>
<keyword evidence="3" id="KW-1185">Reference proteome</keyword>
<evidence type="ECO:0000259" key="1">
    <source>
        <dbReference type="Pfam" id="PF02108"/>
    </source>
</evidence>
<proteinExistence type="predicted"/>
<dbReference type="RefSeq" id="WP_066693762.1">
    <property type="nucleotide sequence ID" value="NZ_CP117025.1"/>
</dbReference>
<keyword evidence="2" id="KW-0282">Flagellum</keyword>
<keyword evidence="2" id="KW-0966">Cell projection</keyword>
<dbReference type="Pfam" id="PF02108">
    <property type="entry name" value="FliH"/>
    <property type="match status" value="1"/>
</dbReference>
<organism evidence="2 3">
    <name type="scientific">Sphingomonas hankookensis</name>
    <dbReference type="NCBI Taxonomy" id="563996"/>
    <lineage>
        <taxon>Bacteria</taxon>
        <taxon>Pseudomonadati</taxon>
        <taxon>Pseudomonadota</taxon>
        <taxon>Alphaproteobacteria</taxon>
        <taxon>Sphingomonadales</taxon>
        <taxon>Sphingomonadaceae</taxon>
        <taxon>Sphingomonas</taxon>
    </lineage>
</organism>
<name>A0ABR5Y9J8_9SPHN</name>
<protein>
    <submittedName>
        <fullName evidence="2">Flagellar biosynthesis protein FliH</fullName>
    </submittedName>
</protein>
<reference evidence="3" key="1">
    <citation type="submission" date="2016-01" db="EMBL/GenBank/DDBJ databases">
        <title>Draft genome of Chromobacterium sp. F49.</title>
        <authorList>
            <person name="Hong K.W."/>
        </authorList>
    </citation>
    <scope>NUCLEOTIDE SEQUENCE [LARGE SCALE GENOMIC DNA]</scope>
    <source>
        <strain evidence="3">CN3</strain>
    </source>
</reference>
<accession>A0ABR5Y9J8</accession>
<sequence>MFESAASPAPANGFVAGFASRHVAAADILARAFGTPDPFAATGVVPVRPADSGATAAAQQPVGPKHFRPADPDANPTEGWDPFSAVVDDSVHALDPVAEAHAAGYAEGLAAAAAASQSDTARDHALLAKLAEALGAATHIDREAMAARLRETVLTLVRQIVGEVGVSANHLIERIDAAADLLADGAESAILRMHEADVPLVEGKLPKAVFPVADAHVERGGFILESASTVVEDGPSLWLEQLGAEIETVPVPR</sequence>
<dbReference type="Proteomes" id="UP000076609">
    <property type="component" value="Unassembled WGS sequence"/>
</dbReference>
<evidence type="ECO:0000313" key="3">
    <source>
        <dbReference type="Proteomes" id="UP000076609"/>
    </source>
</evidence>
<keyword evidence="2" id="KW-0969">Cilium</keyword>